<dbReference type="Bgee" id="ENSLOCG00000012931">
    <property type="expression patterns" value="Expressed in camera-type eye and 2 other cell types or tissues"/>
</dbReference>
<evidence type="ECO:0000256" key="1">
    <source>
        <dbReference type="ARBA" id="ARBA00004123"/>
    </source>
</evidence>
<evidence type="ECO:0000256" key="2">
    <source>
        <dbReference type="ARBA" id="ARBA00023242"/>
    </source>
</evidence>
<dbReference type="HOGENOM" id="CLU_287249_0_0_1"/>
<sequence>MLPSSKLNYSIPFSEPAKHWCTGDQSQVKGAFSKEFPGICWVVCGSNLTVIRVLTGECLSSHDFTDKTVVQVTEFTWRKNWYLLVELLDSNGGSLCCYCLSSSRVLRAISIPRKRDSILLIDESLLLGCKDEEYLHSVLKCFSGIAVIGTKQGEILLLDLALKDPTVFSTEKKMSECEEVLRCEGKIEDNLDVSSLKQKHPCLYLHSHQGAPATSLLFIKPTNQVVAGNSTGKLQFWNLQYLNKECEIQLESGLIPLVSLQFQESFPFHVPRCYLWAVSSESSSCWGKSSIRVNLVKLLFRDFNQSSQVRYQGFLHGNVCHTQKLCDGADLNPCVSWCRLLSCRIISGYDRSVQRNLDYGNLAIFAWEIKKPELLTFVAVFSLQQWLQKEMPEPLKSNNELEGCPYLNLWLLAPRSSHPLPILDTTVFKDLHCSKWKNYLPLICKEINRKYLSSLYCTDVMQMLVIACVFIAKNKHKKKTIAILTEFEKKEKETSIYSYSKLILKGQNTCQFCSTLRSDFSEEDTLQCLLTRALTNHRIRRIICWMKNLSNEADPDLDNTLCVLSSWVQKMVDHGKKQFLALCKYDSHWMYMDHQSLSHVLHLLQFLKNLLTIIQFMRKLPHLVQCPVVNAVHWDQEYRTTNQYIFLVRLVHWLGLTGLLPKPTANIPMTRISTRTCSSYSILVIFYTVLKVIIGKTFRNKEEEDGLLIHGIVSHLNKIYGPIWSKEEQHSELYPPPNLLAVLKLFLLPCIDTVSLQSTFLYFLLDITHFLRCEDNVLTSFTHTFDVPLGFCQQIKGLWFLDHGHISTSLDLLLHPSTMRPWHSWQHSLIIQTLLKEGESLKALHHIHQIQPPIEKPKDLKLYIDVFLHNRCIAEAWALLREIEDPGDDIFKHFLQNCEDLGLYLDLSSL</sequence>
<evidence type="ECO:0000259" key="4">
    <source>
        <dbReference type="Pfam" id="PF16687"/>
    </source>
</evidence>
<evidence type="ECO:0000313" key="6">
    <source>
        <dbReference type="Proteomes" id="UP000018468"/>
    </source>
</evidence>
<dbReference type="Proteomes" id="UP000018468">
    <property type="component" value="Linkage group LG7"/>
</dbReference>
<dbReference type="OMA" id="VCYESHL"/>
<dbReference type="GO" id="GO:0005634">
    <property type="term" value="C:nucleus"/>
    <property type="evidence" value="ECO:0007669"/>
    <property type="project" value="UniProtKB-SubCell"/>
</dbReference>
<dbReference type="PANTHER" id="PTHR21583:SF8">
    <property type="entry name" value="PROTEIN ELYS"/>
    <property type="match status" value="1"/>
</dbReference>
<dbReference type="AlphaFoldDB" id="W5N5L5"/>
<evidence type="ECO:0000259" key="3">
    <source>
        <dbReference type="Pfam" id="PF13934"/>
    </source>
</evidence>
<dbReference type="InParanoid" id="W5N5L5"/>
<reference evidence="6" key="1">
    <citation type="submission" date="2011-12" db="EMBL/GenBank/DDBJ databases">
        <title>The Draft Genome of Lepisosteus oculatus.</title>
        <authorList>
            <consortium name="The Broad Institute Genome Assembly &amp; Analysis Group"/>
            <consortium name="Computational R&amp;D Group"/>
            <consortium name="and Sequencing Platform"/>
            <person name="Di Palma F."/>
            <person name="Alfoldi J."/>
            <person name="Johnson J."/>
            <person name="Berlin A."/>
            <person name="Gnerre S."/>
            <person name="Jaffe D."/>
            <person name="MacCallum I."/>
            <person name="Young S."/>
            <person name="Walker B.J."/>
            <person name="Lander E.S."/>
            <person name="Lindblad-Toh K."/>
        </authorList>
    </citation>
    <scope>NUCLEOTIDE SEQUENCE [LARGE SCALE GENOMIC DNA]</scope>
</reference>
<protein>
    <submittedName>
        <fullName evidence="5">Uncharacterized protein</fullName>
    </submittedName>
</protein>
<dbReference type="PANTHER" id="PTHR21583">
    <property type="entry name" value="ELYS PROTEIN"/>
    <property type="match status" value="1"/>
</dbReference>
<dbReference type="eggNOG" id="ENOG502QU0D">
    <property type="taxonomic scope" value="Eukaryota"/>
</dbReference>
<dbReference type="Pfam" id="PF16687">
    <property type="entry name" value="ELYS-bb"/>
    <property type="match status" value="1"/>
</dbReference>
<keyword evidence="2" id="KW-0539">Nucleus</keyword>
<evidence type="ECO:0000313" key="5">
    <source>
        <dbReference type="Ensembl" id="ENSLOCP00000015924.1"/>
    </source>
</evidence>
<dbReference type="EMBL" id="AHAT01019001">
    <property type="status" value="NOT_ANNOTATED_CDS"/>
    <property type="molecule type" value="Genomic_DNA"/>
</dbReference>
<reference evidence="5" key="2">
    <citation type="submission" date="2025-08" db="UniProtKB">
        <authorList>
            <consortium name="Ensembl"/>
        </authorList>
    </citation>
    <scope>IDENTIFICATION</scope>
</reference>
<name>W5N5L5_LEPOC</name>
<dbReference type="InterPro" id="IPR052620">
    <property type="entry name" value="ELYS/MEL-28_NucAsmblyFactor"/>
</dbReference>
<dbReference type="InterPro" id="IPR032040">
    <property type="entry name" value="ELYS-bb"/>
</dbReference>
<proteinExistence type="predicted"/>
<accession>W5N5L5</accession>
<reference evidence="5" key="3">
    <citation type="submission" date="2025-09" db="UniProtKB">
        <authorList>
            <consortium name="Ensembl"/>
        </authorList>
    </citation>
    <scope>IDENTIFICATION</scope>
</reference>
<dbReference type="Ensembl" id="ENSLOCT00000015954.1">
    <property type="protein sequence ID" value="ENSLOCP00000015924.1"/>
    <property type="gene ID" value="ENSLOCG00000012931.1"/>
</dbReference>
<keyword evidence="6" id="KW-1185">Reference proteome</keyword>
<feature type="domain" description="ELYS-like" evidence="3">
    <location>
        <begin position="721"/>
        <end position="900"/>
    </location>
</feature>
<dbReference type="STRING" id="7918.ENSLOCP00000015924"/>
<dbReference type="InterPro" id="IPR025151">
    <property type="entry name" value="ELYS_dom"/>
</dbReference>
<dbReference type="Pfam" id="PF13934">
    <property type="entry name" value="ELYS"/>
    <property type="match status" value="1"/>
</dbReference>
<comment type="subcellular location">
    <subcellularLocation>
        <location evidence="1">Nucleus</location>
    </subcellularLocation>
</comment>
<dbReference type="GeneTree" id="ENSGT00390000018900"/>
<organism evidence="5 6">
    <name type="scientific">Lepisosteus oculatus</name>
    <name type="common">Spotted gar</name>
    <dbReference type="NCBI Taxonomy" id="7918"/>
    <lineage>
        <taxon>Eukaryota</taxon>
        <taxon>Metazoa</taxon>
        <taxon>Chordata</taxon>
        <taxon>Craniata</taxon>
        <taxon>Vertebrata</taxon>
        <taxon>Euteleostomi</taxon>
        <taxon>Actinopterygii</taxon>
        <taxon>Neopterygii</taxon>
        <taxon>Holostei</taxon>
        <taxon>Semionotiformes</taxon>
        <taxon>Lepisosteidae</taxon>
        <taxon>Lepisosteus</taxon>
    </lineage>
</organism>
<feature type="domain" description="ELYS beta-propeller" evidence="4">
    <location>
        <begin position="26"/>
        <end position="414"/>
    </location>
</feature>